<organism evidence="3 5">
    <name type="scientific">Didymodactylos carnosus</name>
    <dbReference type="NCBI Taxonomy" id="1234261"/>
    <lineage>
        <taxon>Eukaryota</taxon>
        <taxon>Metazoa</taxon>
        <taxon>Spiralia</taxon>
        <taxon>Gnathifera</taxon>
        <taxon>Rotifera</taxon>
        <taxon>Eurotatoria</taxon>
        <taxon>Bdelloidea</taxon>
        <taxon>Philodinida</taxon>
        <taxon>Philodinidae</taxon>
        <taxon>Didymodactylos</taxon>
    </lineage>
</organism>
<dbReference type="AlphaFoldDB" id="A0A815ZP02"/>
<dbReference type="SUPFAM" id="SSF53098">
    <property type="entry name" value="Ribonuclease H-like"/>
    <property type="match status" value="1"/>
</dbReference>
<evidence type="ECO:0000313" key="5">
    <source>
        <dbReference type="Proteomes" id="UP000663829"/>
    </source>
</evidence>
<feature type="domain" description="TTF-type" evidence="2">
    <location>
        <begin position="157"/>
        <end position="250"/>
    </location>
</feature>
<proteinExistence type="predicted"/>
<dbReference type="PANTHER" id="PTHR45749">
    <property type="match status" value="1"/>
</dbReference>
<reference evidence="3" key="1">
    <citation type="submission" date="2021-02" db="EMBL/GenBank/DDBJ databases">
        <authorList>
            <person name="Nowell W R."/>
        </authorList>
    </citation>
    <scope>NUCLEOTIDE SEQUENCE</scope>
</reference>
<feature type="region of interest" description="Disordered" evidence="1">
    <location>
        <begin position="18"/>
        <end position="52"/>
    </location>
</feature>
<dbReference type="Proteomes" id="UP000663829">
    <property type="component" value="Unassembled WGS sequence"/>
</dbReference>
<protein>
    <recommendedName>
        <fullName evidence="2">TTF-type domain-containing protein</fullName>
    </recommendedName>
</protein>
<dbReference type="InterPro" id="IPR006580">
    <property type="entry name" value="Znf_TTF"/>
</dbReference>
<dbReference type="EMBL" id="CAJOBC010098383">
    <property type="protein sequence ID" value="CAF4453689.1"/>
    <property type="molecule type" value="Genomic_DNA"/>
</dbReference>
<name>A0A815ZP02_9BILA</name>
<sequence length="550" mass="60561">MAGKRPILSFFRNRKRKINDNIDEISSSPDTFSNNSKETQSDAELSKEASSLETPTVLVSASSISITSSPVASTTASPTSVSSTTCPTPVSPTLISSISIASPSNSSTTASSTPVSPTTISSTSDSSKSKLKCQLVCCTSDGPFVPQSQSDLKISGDKRSCQLGWFLTYKWLSYCKSENKTYCYYCRTAYFGGYHPESNKIGETALTFNGYADWKNALARFAKHESGKIHGDCVYLVKQQLKPTVAARLNLTHQVQQGQRRRMLLTEVECIRYLLRQGLALRGHIEDEGNLIQLLKLRQDDIDGLSVWIKDGNYLSHDIINEICQIIPLSIIRGLLKEVTALILTAVVFRIGERNFYSIICDETRDESGTEQLCFTVRSVDSNFTIHEDVLGYDGASSMAGHLSSVSTRIKNLCKKAFYIHCCAHSLDLALQDLTHTSSSISSALNLTHDIVVFMKDSPKRLTLLDILSGLDSYAKPKPLCPTRWTVRSSSMNVLLINYSLIKTALMKISQEGGHAAPKANGLFEHMVKFSSYFGLKLGHLIFSATEEVS</sequence>
<feature type="region of interest" description="Disordered" evidence="1">
    <location>
        <begin position="102"/>
        <end position="126"/>
    </location>
</feature>
<evidence type="ECO:0000259" key="2">
    <source>
        <dbReference type="SMART" id="SM00597"/>
    </source>
</evidence>
<evidence type="ECO:0000313" key="3">
    <source>
        <dbReference type="EMBL" id="CAF1584704.1"/>
    </source>
</evidence>
<feature type="compositionally biased region" description="Polar residues" evidence="1">
    <location>
        <begin position="24"/>
        <end position="38"/>
    </location>
</feature>
<dbReference type="PANTHER" id="PTHR45749:SF21">
    <property type="entry name" value="DUF4371 DOMAIN-CONTAINING PROTEIN"/>
    <property type="match status" value="1"/>
</dbReference>
<keyword evidence="5" id="KW-1185">Reference proteome</keyword>
<dbReference type="SMART" id="SM00597">
    <property type="entry name" value="ZnF_TTF"/>
    <property type="match status" value="1"/>
</dbReference>
<dbReference type="Proteomes" id="UP000681722">
    <property type="component" value="Unassembled WGS sequence"/>
</dbReference>
<comment type="caution">
    <text evidence="3">The sequence shown here is derived from an EMBL/GenBank/DDBJ whole genome shotgun (WGS) entry which is preliminary data.</text>
</comment>
<evidence type="ECO:0000313" key="4">
    <source>
        <dbReference type="EMBL" id="CAF4453689.1"/>
    </source>
</evidence>
<evidence type="ECO:0000256" key="1">
    <source>
        <dbReference type="SAM" id="MobiDB-lite"/>
    </source>
</evidence>
<dbReference type="EMBL" id="CAJNOQ010032361">
    <property type="protein sequence ID" value="CAF1584704.1"/>
    <property type="molecule type" value="Genomic_DNA"/>
</dbReference>
<gene>
    <name evidence="3" type="ORF">GPM918_LOCUS41334</name>
    <name evidence="4" type="ORF">SRO942_LOCUS42370</name>
</gene>
<accession>A0A815ZP02</accession>
<dbReference type="OrthoDB" id="10059235at2759"/>
<feature type="non-terminal residue" evidence="3">
    <location>
        <position position="1"/>
    </location>
</feature>
<dbReference type="InterPro" id="IPR012337">
    <property type="entry name" value="RNaseH-like_sf"/>
</dbReference>